<accession>A0A218WYA2</accession>
<sequence>MLYLDSGYEERVGEVFESQVTRLNTRKDVRGELGARLDVLGQAQARQGAQAHGQARGRARMCSGANG</sequence>
<evidence type="ECO:0000256" key="1">
    <source>
        <dbReference type="SAM" id="MobiDB-lite"/>
    </source>
</evidence>
<comment type="caution">
    <text evidence="2">The sequence shown here is derived from an EMBL/GenBank/DDBJ whole genome shotgun (WGS) entry which is preliminary data.</text>
</comment>
<evidence type="ECO:0000313" key="3">
    <source>
        <dbReference type="Proteomes" id="UP000197138"/>
    </source>
</evidence>
<dbReference type="Proteomes" id="UP000197138">
    <property type="component" value="Unassembled WGS sequence"/>
</dbReference>
<evidence type="ECO:0000313" key="2">
    <source>
        <dbReference type="EMBL" id="OWM77694.1"/>
    </source>
</evidence>
<name>A0A218WYA2_PUNGR</name>
<organism evidence="2 3">
    <name type="scientific">Punica granatum</name>
    <name type="common">Pomegranate</name>
    <dbReference type="NCBI Taxonomy" id="22663"/>
    <lineage>
        <taxon>Eukaryota</taxon>
        <taxon>Viridiplantae</taxon>
        <taxon>Streptophyta</taxon>
        <taxon>Embryophyta</taxon>
        <taxon>Tracheophyta</taxon>
        <taxon>Spermatophyta</taxon>
        <taxon>Magnoliopsida</taxon>
        <taxon>eudicotyledons</taxon>
        <taxon>Gunneridae</taxon>
        <taxon>Pentapetalae</taxon>
        <taxon>rosids</taxon>
        <taxon>malvids</taxon>
        <taxon>Myrtales</taxon>
        <taxon>Lythraceae</taxon>
        <taxon>Punica</taxon>
    </lineage>
</organism>
<protein>
    <submittedName>
        <fullName evidence="2">Uncharacterized protein</fullName>
    </submittedName>
</protein>
<dbReference type="AlphaFoldDB" id="A0A218WYA2"/>
<feature type="region of interest" description="Disordered" evidence="1">
    <location>
        <begin position="48"/>
        <end position="67"/>
    </location>
</feature>
<reference evidence="3" key="1">
    <citation type="journal article" date="2017" name="Plant J.">
        <title>The pomegranate (Punica granatum L.) genome and the genomics of punicalagin biosynthesis.</title>
        <authorList>
            <person name="Qin G."/>
            <person name="Xu C."/>
            <person name="Ming R."/>
            <person name="Tang H."/>
            <person name="Guyot R."/>
            <person name="Kramer E.M."/>
            <person name="Hu Y."/>
            <person name="Yi X."/>
            <person name="Qi Y."/>
            <person name="Xu X."/>
            <person name="Gao Z."/>
            <person name="Pan H."/>
            <person name="Jian J."/>
            <person name="Tian Y."/>
            <person name="Yue Z."/>
            <person name="Xu Y."/>
        </authorList>
    </citation>
    <scope>NUCLEOTIDE SEQUENCE [LARGE SCALE GENOMIC DNA]</scope>
    <source>
        <strain evidence="3">cv. Dabenzi</strain>
    </source>
</reference>
<dbReference type="EMBL" id="MTKT01002530">
    <property type="protein sequence ID" value="OWM77694.1"/>
    <property type="molecule type" value="Genomic_DNA"/>
</dbReference>
<proteinExistence type="predicted"/>
<gene>
    <name evidence="2" type="ORF">CDL15_Pgr026425</name>
</gene>